<comment type="caution">
    <text evidence="2">The sequence shown here is derived from an EMBL/GenBank/DDBJ whole genome shotgun (WGS) entry which is preliminary data.</text>
</comment>
<gene>
    <name evidence="2" type="ORF">RM423_06615</name>
</gene>
<feature type="region of interest" description="Disordered" evidence="1">
    <location>
        <begin position="222"/>
        <end position="285"/>
    </location>
</feature>
<evidence type="ECO:0000313" key="3">
    <source>
        <dbReference type="Proteomes" id="UP001183176"/>
    </source>
</evidence>
<protein>
    <submittedName>
        <fullName evidence="2">DUF4192 domain-containing protein</fullName>
    </submittedName>
</protein>
<reference evidence="3" key="1">
    <citation type="submission" date="2023-07" db="EMBL/GenBank/DDBJ databases">
        <title>30 novel species of actinomycetes from the DSMZ collection.</title>
        <authorList>
            <person name="Nouioui I."/>
        </authorList>
    </citation>
    <scope>NUCLEOTIDE SEQUENCE [LARGE SCALE GENOMIC DNA]</scope>
    <source>
        <strain evidence="3">DSM 44399</strain>
    </source>
</reference>
<evidence type="ECO:0000256" key="1">
    <source>
        <dbReference type="SAM" id="MobiDB-lite"/>
    </source>
</evidence>
<dbReference type="InterPro" id="IPR025447">
    <property type="entry name" value="DUF4192"/>
</dbReference>
<name>A0ABU2J7V3_9ACTN</name>
<dbReference type="EMBL" id="JAVREH010000006">
    <property type="protein sequence ID" value="MDT0261065.1"/>
    <property type="molecule type" value="Genomic_DNA"/>
</dbReference>
<sequence>MTFCDVPQIRISDPGDLIETVPYLIGFHPVESLVLIGFTDPEGAGRPQRVQVTMRVDLPQSPVDAEVFEPLVESLRHADATSAAVVVFTHCTGDPRDSGELQALAAAVSTVLRAAAIMVLDVLVASDEHWWSLCCDKPSCCPPEGTRRALGCSPSAAQATFAGLVALPDRAAVSATLAGLSPDERAAVEPDLAEAEHRVARAALAHGLGRLRKSDTAAFRTAAERARQRAWTDEPAPDEPAPDEPAPDEPAPDRSAAEGMAPGASSAVAPSAATPGRRRTTVRPLSHKQLARFGVALSDLGVRDAMWLAIDDQSLDATELLHELHIRLPAPYDAAPLFLYGWAQWRAGNGTLAVMAAERALESDPNYSAALLLVTAVQRGMDPRSTPALRDPDLLGAQQ</sequence>
<feature type="compositionally biased region" description="Acidic residues" evidence="1">
    <location>
        <begin position="235"/>
        <end position="247"/>
    </location>
</feature>
<dbReference type="Pfam" id="PF13830">
    <property type="entry name" value="DUF4192"/>
    <property type="match status" value="1"/>
</dbReference>
<proteinExistence type="predicted"/>
<feature type="compositionally biased region" description="Basic and acidic residues" evidence="1">
    <location>
        <begin position="222"/>
        <end position="232"/>
    </location>
</feature>
<feature type="compositionally biased region" description="Low complexity" evidence="1">
    <location>
        <begin position="259"/>
        <end position="275"/>
    </location>
</feature>
<organism evidence="2 3">
    <name type="scientific">Jatrophihabitans lederbergiae</name>
    <dbReference type="NCBI Taxonomy" id="3075547"/>
    <lineage>
        <taxon>Bacteria</taxon>
        <taxon>Bacillati</taxon>
        <taxon>Actinomycetota</taxon>
        <taxon>Actinomycetes</taxon>
        <taxon>Jatrophihabitantales</taxon>
        <taxon>Jatrophihabitantaceae</taxon>
        <taxon>Jatrophihabitans</taxon>
    </lineage>
</organism>
<dbReference type="RefSeq" id="WP_311422221.1">
    <property type="nucleotide sequence ID" value="NZ_JAVREH010000006.1"/>
</dbReference>
<feature type="compositionally biased region" description="Basic residues" evidence="1">
    <location>
        <begin position="276"/>
        <end position="285"/>
    </location>
</feature>
<dbReference type="Proteomes" id="UP001183176">
    <property type="component" value="Unassembled WGS sequence"/>
</dbReference>
<accession>A0ABU2J7V3</accession>
<evidence type="ECO:0000313" key="2">
    <source>
        <dbReference type="EMBL" id="MDT0261065.1"/>
    </source>
</evidence>
<keyword evidence="3" id="KW-1185">Reference proteome</keyword>